<name>N6V0M7_9HYPH</name>
<dbReference type="InterPro" id="IPR001173">
    <property type="entry name" value="Glyco_trans_2-like"/>
</dbReference>
<evidence type="ECO:0000259" key="1">
    <source>
        <dbReference type="Pfam" id="PF00535"/>
    </source>
</evidence>
<dbReference type="CDD" id="cd00761">
    <property type="entry name" value="Glyco_tranf_GTA_type"/>
    <property type="match status" value="1"/>
</dbReference>
<evidence type="ECO:0000313" key="2">
    <source>
        <dbReference type="EMBL" id="ENN84682.1"/>
    </source>
</evidence>
<dbReference type="InterPro" id="IPR050834">
    <property type="entry name" value="Glycosyltransf_2"/>
</dbReference>
<organism evidence="2 3">
    <name type="scientific">Rhizobium freirei PRF 81</name>
    <dbReference type="NCBI Taxonomy" id="363754"/>
    <lineage>
        <taxon>Bacteria</taxon>
        <taxon>Pseudomonadati</taxon>
        <taxon>Pseudomonadota</taxon>
        <taxon>Alphaproteobacteria</taxon>
        <taxon>Hyphomicrobiales</taxon>
        <taxon>Rhizobiaceae</taxon>
        <taxon>Rhizobium/Agrobacterium group</taxon>
        <taxon>Rhizobium</taxon>
    </lineage>
</organism>
<dbReference type="PATRIC" id="fig|363754.4.peg.5837"/>
<protein>
    <submittedName>
        <fullName evidence="2">Glucosyll transferase family protein</fullName>
    </submittedName>
</protein>
<dbReference type="PANTHER" id="PTHR43685:SF2">
    <property type="entry name" value="GLYCOSYLTRANSFERASE 2-LIKE DOMAIN-CONTAINING PROTEIN"/>
    <property type="match status" value="1"/>
</dbReference>
<dbReference type="Gene3D" id="3.90.550.10">
    <property type="entry name" value="Spore Coat Polysaccharide Biosynthesis Protein SpsA, Chain A"/>
    <property type="match status" value="1"/>
</dbReference>
<dbReference type="Pfam" id="PF00535">
    <property type="entry name" value="Glycos_transf_2"/>
    <property type="match status" value="1"/>
</dbReference>
<comment type="caution">
    <text evidence="2">The sequence shown here is derived from an EMBL/GenBank/DDBJ whole genome shotgun (WGS) entry which is preliminary data.</text>
</comment>
<keyword evidence="2" id="KW-0808">Transferase</keyword>
<dbReference type="Proteomes" id="UP000012429">
    <property type="component" value="Unassembled WGS sequence"/>
</dbReference>
<dbReference type="AlphaFoldDB" id="N6V0M7"/>
<proteinExistence type="predicted"/>
<dbReference type="STRING" id="363754.RHSP_68783"/>
<keyword evidence="3" id="KW-1185">Reference proteome</keyword>
<accession>N6V0M7</accession>
<dbReference type="EMBL" id="AQHN01000088">
    <property type="protein sequence ID" value="ENN84682.1"/>
    <property type="molecule type" value="Genomic_DNA"/>
</dbReference>
<gene>
    <name evidence="2" type="ORF">RHSP_68783</name>
</gene>
<feature type="domain" description="Glycosyltransferase 2-like" evidence="1">
    <location>
        <begin position="32"/>
        <end position="193"/>
    </location>
</feature>
<evidence type="ECO:0000313" key="3">
    <source>
        <dbReference type="Proteomes" id="UP000012429"/>
    </source>
</evidence>
<dbReference type="GO" id="GO:0016740">
    <property type="term" value="F:transferase activity"/>
    <property type="evidence" value="ECO:0007669"/>
    <property type="project" value="UniProtKB-KW"/>
</dbReference>
<dbReference type="InterPro" id="IPR029044">
    <property type="entry name" value="Nucleotide-diphossugar_trans"/>
</dbReference>
<reference evidence="2 3" key="1">
    <citation type="journal article" date="2012" name="BMC Genomics">
        <title>Genomic basis of broad host range and environmental adaptability of Rhizobium tropici CIAT 899 and Rhizobium sp. PRF 81 which are used in inoculants for common bean (Phaseolus vulgaris L.).</title>
        <authorList>
            <person name="Ormeno-Orrillo E."/>
            <person name="Menna P."/>
            <person name="Almeida L.G."/>
            <person name="Ollero F.J."/>
            <person name="Nicolas M.F."/>
            <person name="Pains Rodrigues E."/>
            <person name="Shigueyoshi Nakatani A."/>
            <person name="Silva Batista J.S."/>
            <person name="Oliveira Chueire L.M."/>
            <person name="Souza R.C."/>
            <person name="Ribeiro Vasconcelos A.T."/>
            <person name="Megias M."/>
            <person name="Hungria M."/>
            <person name="Martinez-Romero E."/>
        </authorList>
    </citation>
    <scope>NUCLEOTIDE SEQUENCE [LARGE SCALE GENOMIC DNA]</scope>
    <source>
        <strain evidence="2 3">PRF 81</strain>
    </source>
</reference>
<dbReference type="PANTHER" id="PTHR43685">
    <property type="entry name" value="GLYCOSYLTRANSFERASE"/>
    <property type="match status" value="1"/>
</dbReference>
<dbReference type="SUPFAM" id="SSF53448">
    <property type="entry name" value="Nucleotide-diphospho-sugar transferases"/>
    <property type="match status" value="1"/>
</dbReference>
<sequence length="352" mass="39312">MLSPTTASSVASASSPRVAMTVEPKRSATVAVVVPMYNAERTIGATLASICRQTHRALDIIIVDDGSSDRSLSIAAEYATQDPRIRILRQANSGVAAARNTGAAATDAEFLAFIDADDLWAPSKIALQWQALDEGGPSVGLAYCWYALIDEHSRVFSLHNQPGHEGHVLQRMCRNNFVGNGSSMLMRRSAFEKAGQFDPSLRARNAQGCEDLLICLRIAESYEFRVIRQHLIGYRMTNTNMSSDVKRMLASCEIVLAEYRRKYPQYGSDLDAHLVDMIHWLVVRAFVSGRFFDGCDLLRRFLALEPRLAISSLPNMLDVYCRARLVPDWLKARLRGLQRNAELRPLYTETIQ</sequence>